<reference evidence="4 5" key="1">
    <citation type="journal article" date="2013" name="ISME J.">
        <title>Multifactorial diversity sustains microbial community stability.</title>
        <authorList>
            <person name="Erkus O."/>
            <person name="de Jager V.C."/>
            <person name="Spus M."/>
            <person name="van Alen-Boerrigter I.J."/>
            <person name="van Rijswijck I.M."/>
            <person name="Hazelwood L."/>
            <person name="Janssen P.W."/>
            <person name="van Hijum S.A."/>
            <person name="Kleerebezem M."/>
            <person name="Smid E.J."/>
        </authorList>
    </citation>
    <scope>NUCLEOTIDE SEQUENCE [LARGE SCALE GENOMIC DNA]</scope>
    <source>
        <strain evidence="4 5">TIFN6</strain>
    </source>
</reference>
<evidence type="ECO:0000313" key="5">
    <source>
        <dbReference type="Proteomes" id="UP000015854"/>
    </source>
</evidence>
<keyword evidence="2" id="KW-0067">ATP-binding</keyword>
<feature type="domain" description="DAGKc" evidence="3">
    <location>
        <begin position="1"/>
        <end position="65"/>
    </location>
</feature>
<dbReference type="GO" id="GO:0005524">
    <property type="term" value="F:ATP binding"/>
    <property type="evidence" value="ECO:0007669"/>
    <property type="project" value="UniProtKB-KW"/>
</dbReference>
<dbReference type="GO" id="GO:0016301">
    <property type="term" value="F:kinase activity"/>
    <property type="evidence" value="ECO:0007669"/>
    <property type="project" value="InterPro"/>
</dbReference>
<dbReference type="PROSITE" id="PS50146">
    <property type="entry name" value="DAGK"/>
    <property type="match status" value="1"/>
</dbReference>
<dbReference type="Proteomes" id="UP000015854">
    <property type="component" value="Unassembled WGS sequence"/>
</dbReference>
<sequence length="88" mass="10085">MKKVNVFYNENSGNNDEDKVLKKIKDFFARPENSDSQVDFINPESPEDAIHLAKKVSQEQTDLVLLLEVMAQSIKFVAVCLKVEPNRF</sequence>
<dbReference type="InterPro" id="IPR016064">
    <property type="entry name" value="NAD/diacylglycerol_kinase_sf"/>
</dbReference>
<evidence type="ECO:0000259" key="3">
    <source>
        <dbReference type="PROSITE" id="PS50146"/>
    </source>
</evidence>
<dbReference type="AlphaFoldDB" id="T0S523"/>
<evidence type="ECO:0000256" key="1">
    <source>
        <dbReference type="ARBA" id="ARBA00022741"/>
    </source>
</evidence>
<dbReference type="Gene3D" id="3.40.50.10330">
    <property type="entry name" value="Probable inorganic polyphosphate/atp-NAD kinase, domain 1"/>
    <property type="match status" value="1"/>
</dbReference>
<accession>T0S523</accession>
<dbReference type="PATRIC" id="fig|1234876.3.peg.2666"/>
<dbReference type="SUPFAM" id="SSF111331">
    <property type="entry name" value="NAD kinase/diacylglycerol kinase-like"/>
    <property type="match status" value="1"/>
</dbReference>
<proteinExistence type="predicted"/>
<evidence type="ECO:0000256" key="2">
    <source>
        <dbReference type="ARBA" id="ARBA00022840"/>
    </source>
</evidence>
<dbReference type="Pfam" id="PF00781">
    <property type="entry name" value="DAGK_cat"/>
    <property type="match status" value="1"/>
</dbReference>
<organism evidence="4 5">
    <name type="scientific">Lactococcus cremoris subsp. cremoris TIFN6</name>
    <dbReference type="NCBI Taxonomy" id="1234876"/>
    <lineage>
        <taxon>Bacteria</taxon>
        <taxon>Bacillati</taxon>
        <taxon>Bacillota</taxon>
        <taxon>Bacilli</taxon>
        <taxon>Lactobacillales</taxon>
        <taxon>Streptococcaceae</taxon>
        <taxon>Lactococcus</taxon>
        <taxon>Lactococcus cremoris subsp. cremoris</taxon>
    </lineage>
</organism>
<gene>
    <name evidence="4" type="ORF">LLT6_10655</name>
</gene>
<evidence type="ECO:0000313" key="4">
    <source>
        <dbReference type="EMBL" id="EQC54197.1"/>
    </source>
</evidence>
<dbReference type="InterPro" id="IPR001206">
    <property type="entry name" value="Diacylglycerol_kinase_cat_dom"/>
</dbReference>
<keyword evidence="1" id="KW-0547">Nucleotide-binding</keyword>
<protein>
    <recommendedName>
        <fullName evidence="3">DAGKc domain-containing protein</fullName>
    </recommendedName>
</protein>
<comment type="caution">
    <text evidence="4">The sequence shown here is derived from an EMBL/GenBank/DDBJ whole genome shotgun (WGS) entry which is preliminary data.</text>
</comment>
<dbReference type="InterPro" id="IPR017438">
    <property type="entry name" value="ATP-NAD_kinase_N"/>
</dbReference>
<dbReference type="EMBL" id="ATBB01000637">
    <property type="protein sequence ID" value="EQC54197.1"/>
    <property type="molecule type" value="Genomic_DNA"/>
</dbReference>
<name>T0S523_LACLC</name>